<dbReference type="InterPro" id="IPR012341">
    <property type="entry name" value="6hp_glycosidase-like_sf"/>
</dbReference>
<evidence type="ECO:0000313" key="5">
    <source>
        <dbReference type="EMBL" id="QFU77968.1"/>
    </source>
</evidence>
<organism evidence="5 6">
    <name type="scientific">Halioglobus maricola</name>
    <dbReference type="NCBI Taxonomy" id="2601894"/>
    <lineage>
        <taxon>Bacteria</taxon>
        <taxon>Pseudomonadati</taxon>
        <taxon>Pseudomonadota</taxon>
        <taxon>Gammaproteobacteria</taxon>
        <taxon>Cellvibrionales</taxon>
        <taxon>Halieaceae</taxon>
        <taxon>Halioglobus</taxon>
    </lineage>
</organism>
<dbReference type="InterPro" id="IPR033432">
    <property type="entry name" value="GH94_catalytic"/>
</dbReference>
<dbReference type="InterPro" id="IPR008928">
    <property type="entry name" value="6-hairpin_glycosidase_sf"/>
</dbReference>
<dbReference type="GO" id="GO:0016757">
    <property type="term" value="F:glycosyltransferase activity"/>
    <property type="evidence" value="ECO:0007669"/>
    <property type="project" value="UniProtKB-KW"/>
</dbReference>
<proteinExistence type="predicted"/>
<dbReference type="Proteomes" id="UP000326287">
    <property type="component" value="Chromosome"/>
</dbReference>
<reference evidence="5 6" key="1">
    <citation type="submission" date="2019-02" db="EMBL/GenBank/DDBJ databases">
        <authorList>
            <person name="Li S.-H."/>
        </authorList>
    </citation>
    <scope>NUCLEOTIDE SEQUENCE [LARGE SCALE GENOMIC DNA]</scope>
    <source>
        <strain evidence="5 6">IMCC14385</strain>
    </source>
</reference>
<dbReference type="KEGG" id="halc:EY643_17685"/>
<keyword evidence="1" id="KW-0328">Glycosyltransferase</keyword>
<evidence type="ECO:0000313" key="6">
    <source>
        <dbReference type="Proteomes" id="UP000326287"/>
    </source>
</evidence>
<dbReference type="Pfam" id="PF17167">
    <property type="entry name" value="Glyco_hydro_94"/>
    <property type="match status" value="1"/>
</dbReference>
<gene>
    <name evidence="5" type="ORF">EY643_17685</name>
</gene>
<sequence length="762" mass="85001">MPRASTFLWNKTMLLQVNCRGYTTARHMQPEPGQYSYAPILEAKTFMQPEQGHYAHHPGRFVYIKDEQRDELFSVPYEPVRAIPDKFTFSAGPGDAQWEISHKGIGLNWQVTLPPEEAAELWQLTVSNDSPEARQLSIYPCFTIGYMSWMYQAAEYSANAGGIIARCTSPYQKLEDYAAIKQAKDLTYLLHDTEPDAFECDRERFEGEGGPHNPDALNAELLAGSAAHYRVPVAALQYRVTLAPGESIRYKFLFGPAQNEQDIASARRQLLQDEAGFSGYRQTLEIGHASISCASPDPMLDHFCNHWLPRQVYYHSDINRLTTDPQTRNFLQDHMGAAYLKRCDPAEAFRLALSQQADDGTLPDGILLQEGAELKYINQVPHSDHAIWLPVCLEAYLAESGNWAFLRETVNGSTVFARVLQALNALLAHRDHRGLCFIDQGDWCDPMNMVGHKGSGVSGWLSIAAIHALRLWSRVARQAGEANAAADCEQSAQALSDNVNAHLWDGNWYARGITDDDVKFGISKDTEGRIYLNPQSWALLAGCADDSQRQRLIAEVESQLGTPYGIAMLAPAYTGMREDVGRLTQKFPGTAENGSIYNHAAMFYIHALYAIGESDRAFHWLRKMLPGPGEDDLLARGQLPTFVPNYYRGAWQQYPDSAGTSSQLFNTGSAAWFYRCLIEQLYGLRGCPEGLTLDPQLPSEWQTASAVRHFRGATFAVSYRRDPGTKATTALLNGAPLPDNTVRDIETGAHYTIELLLPASRK</sequence>
<dbReference type="Gene3D" id="2.70.98.40">
    <property type="entry name" value="Glycoside hydrolase, family 65, N-terminal domain"/>
    <property type="match status" value="1"/>
</dbReference>
<dbReference type="AlphaFoldDB" id="A0A5P9NS66"/>
<evidence type="ECO:0000259" key="4">
    <source>
        <dbReference type="Pfam" id="PF17167"/>
    </source>
</evidence>
<dbReference type="OrthoDB" id="9769991at2"/>
<dbReference type="InterPro" id="IPR010383">
    <property type="entry name" value="Glyco_hydrolase_94_b-supersand"/>
</dbReference>
<dbReference type="GO" id="GO:0005975">
    <property type="term" value="P:carbohydrate metabolic process"/>
    <property type="evidence" value="ECO:0007669"/>
    <property type="project" value="InterPro"/>
</dbReference>
<name>A0A5P9NS66_9GAMM</name>
<feature type="domain" description="Glycosyl hydrolase 94 catalytic" evidence="4">
    <location>
        <begin position="382"/>
        <end position="683"/>
    </location>
</feature>
<feature type="domain" description="Glycosyl hydrolase 94 supersandwich" evidence="3">
    <location>
        <begin position="57"/>
        <end position="267"/>
    </location>
</feature>
<dbReference type="InterPro" id="IPR037018">
    <property type="entry name" value="GH65_N"/>
</dbReference>
<keyword evidence="6" id="KW-1185">Reference proteome</keyword>
<dbReference type="SUPFAM" id="SSF74650">
    <property type="entry name" value="Galactose mutarotase-like"/>
    <property type="match status" value="1"/>
</dbReference>
<evidence type="ECO:0000256" key="1">
    <source>
        <dbReference type="ARBA" id="ARBA00022676"/>
    </source>
</evidence>
<evidence type="ECO:0000256" key="2">
    <source>
        <dbReference type="ARBA" id="ARBA00022679"/>
    </source>
</evidence>
<dbReference type="PANTHER" id="PTHR37469">
    <property type="entry name" value="CELLOBIONIC ACID PHOSPHORYLASE-RELATED"/>
    <property type="match status" value="1"/>
</dbReference>
<dbReference type="GO" id="GO:0030246">
    <property type="term" value="F:carbohydrate binding"/>
    <property type="evidence" value="ECO:0007669"/>
    <property type="project" value="InterPro"/>
</dbReference>
<dbReference type="PANTHER" id="PTHR37469:SF2">
    <property type="entry name" value="CELLOBIONIC ACID PHOSPHORYLASE"/>
    <property type="match status" value="1"/>
</dbReference>
<dbReference type="EMBL" id="CP036422">
    <property type="protein sequence ID" value="QFU77968.1"/>
    <property type="molecule type" value="Genomic_DNA"/>
</dbReference>
<dbReference type="Gene3D" id="1.50.10.10">
    <property type="match status" value="1"/>
</dbReference>
<evidence type="ECO:0000259" key="3">
    <source>
        <dbReference type="Pfam" id="PF06165"/>
    </source>
</evidence>
<keyword evidence="2" id="KW-0808">Transferase</keyword>
<accession>A0A5P9NS66</accession>
<dbReference type="Gene3D" id="2.60.420.10">
    <property type="entry name" value="Maltose phosphorylase, domain 3"/>
    <property type="match status" value="1"/>
</dbReference>
<protein>
    <submittedName>
        <fullName evidence="5">NdvB protein</fullName>
    </submittedName>
</protein>
<dbReference type="InterPro" id="IPR052047">
    <property type="entry name" value="GH94_Enzymes"/>
</dbReference>
<dbReference type="Pfam" id="PF06165">
    <property type="entry name" value="GH94_b-supersand"/>
    <property type="match status" value="1"/>
</dbReference>
<dbReference type="SUPFAM" id="SSF48208">
    <property type="entry name" value="Six-hairpin glycosidases"/>
    <property type="match status" value="1"/>
</dbReference>
<dbReference type="InterPro" id="IPR011013">
    <property type="entry name" value="Gal_mutarotase_sf_dom"/>
</dbReference>